<comment type="caution">
    <text evidence="1">The sequence shown here is derived from an EMBL/GenBank/DDBJ whole genome shotgun (WGS) entry which is preliminary data.</text>
</comment>
<proteinExistence type="predicted"/>
<evidence type="ECO:0000313" key="1">
    <source>
        <dbReference type="EMBL" id="KAI2384937.1"/>
    </source>
</evidence>
<accession>A0ACB8UWU4</accession>
<organism evidence="1">
    <name type="scientific">Ophidiomyces ophidiicola</name>
    <dbReference type="NCBI Taxonomy" id="1387563"/>
    <lineage>
        <taxon>Eukaryota</taxon>
        <taxon>Fungi</taxon>
        <taxon>Dikarya</taxon>
        <taxon>Ascomycota</taxon>
        <taxon>Pezizomycotina</taxon>
        <taxon>Eurotiomycetes</taxon>
        <taxon>Eurotiomycetidae</taxon>
        <taxon>Onygenales</taxon>
        <taxon>Onygenaceae</taxon>
        <taxon>Ophidiomyces</taxon>
    </lineage>
</organism>
<protein>
    <submittedName>
        <fullName evidence="1">Uncharacterized protein</fullName>
    </submittedName>
</protein>
<reference evidence="1" key="1">
    <citation type="journal article" date="2022" name="bioRxiv">
        <title>Population genetic analysis of Ophidiomyces ophidiicola, the causative agent of snake fungal disease, indicates recent introductions to the USA.</title>
        <authorList>
            <person name="Ladner J.T."/>
            <person name="Palmer J.M."/>
            <person name="Ettinger C.L."/>
            <person name="Stajich J.E."/>
            <person name="Farrell T.M."/>
            <person name="Glorioso B.M."/>
            <person name="Lawson B."/>
            <person name="Price S.J."/>
            <person name="Stengle A.G."/>
            <person name="Grear D.A."/>
            <person name="Lorch J.M."/>
        </authorList>
    </citation>
    <scope>NUCLEOTIDE SEQUENCE</scope>
    <source>
        <strain evidence="1">NWHC 24266-5</strain>
    </source>
</reference>
<name>A0ACB8UWU4_9EURO</name>
<sequence length="168" mass="18578">MSLSRLVEPLPSAPTASRRQSLYSGRGSTTGQTSAFNTFTQPIVDHMASLKHLSSHRPKQMFSSGGIHSCSTSEIAIFSFDEELEYELRREKEAAPVFHVGRSGARSSFYQDNTRSNNACNYNPTFSRKQSSTSSVGSSGNESTNPQKTSWTKTNSDSWRTSYRTNSS</sequence>
<dbReference type="EMBL" id="JALBCA010000065">
    <property type="protein sequence ID" value="KAI2384937.1"/>
    <property type="molecule type" value="Genomic_DNA"/>
</dbReference>
<gene>
    <name evidence="1" type="ORF">LOY88_004360</name>
</gene>